<dbReference type="AlphaFoldDB" id="A0A9D7PQZ6"/>
<dbReference type="PANTHER" id="PTHR13887">
    <property type="entry name" value="GLUTATHIONE S-TRANSFERASE KAPPA"/>
    <property type="match status" value="1"/>
</dbReference>
<dbReference type="Pfam" id="PF01323">
    <property type="entry name" value="DSBA"/>
    <property type="match status" value="1"/>
</dbReference>
<evidence type="ECO:0000313" key="2">
    <source>
        <dbReference type="EMBL" id="MBK8525026.1"/>
    </source>
</evidence>
<gene>
    <name evidence="2" type="ORF">IPL58_13800</name>
</gene>
<organism evidence="2 3">
    <name type="scientific">Candidatus Proximibacter danicus</name>
    <dbReference type="NCBI Taxonomy" id="2954365"/>
    <lineage>
        <taxon>Bacteria</taxon>
        <taxon>Pseudomonadati</taxon>
        <taxon>Pseudomonadota</taxon>
        <taxon>Betaproteobacteria</taxon>
        <taxon>Candidatus Proximibacter</taxon>
    </lineage>
</organism>
<sequence length="209" mass="22585">MDITIDIVSDVVCPWCFIGKRHLEAALAQFGQPVALRWLPFFLNPDTPPEGEPYRPFLEKKFGGPEALAGIWASVREAGQRAGIGFEFEKIALRANTLAAHRLIHRFQQQGGATEALVEAIFAAGFCAGRFIGDPVVLADLAAQCGEDRAEVLAWLQSDAEAAAVQAQEARIRQMGIGSVPFFIFNGKLAVSGAQPPEVLLDALRQSIA</sequence>
<evidence type="ECO:0000313" key="3">
    <source>
        <dbReference type="Proteomes" id="UP000886689"/>
    </source>
</evidence>
<dbReference type="PANTHER" id="PTHR13887:SF41">
    <property type="entry name" value="THIOREDOXIN SUPERFAMILY PROTEIN"/>
    <property type="match status" value="1"/>
</dbReference>
<comment type="caution">
    <text evidence="2">The sequence shown here is derived from an EMBL/GenBank/DDBJ whole genome shotgun (WGS) entry which is preliminary data.</text>
</comment>
<evidence type="ECO:0000259" key="1">
    <source>
        <dbReference type="Pfam" id="PF01323"/>
    </source>
</evidence>
<accession>A0A9D7PQZ6</accession>
<dbReference type="Proteomes" id="UP000886689">
    <property type="component" value="Unassembled WGS sequence"/>
</dbReference>
<name>A0A9D7PQZ6_9PROT</name>
<dbReference type="Gene3D" id="3.40.30.10">
    <property type="entry name" value="Glutaredoxin"/>
    <property type="match status" value="1"/>
</dbReference>
<dbReference type="GO" id="GO:0016491">
    <property type="term" value="F:oxidoreductase activity"/>
    <property type="evidence" value="ECO:0007669"/>
    <property type="project" value="InterPro"/>
</dbReference>
<dbReference type="SUPFAM" id="SSF52833">
    <property type="entry name" value="Thioredoxin-like"/>
    <property type="match status" value="1"/>
</dbReference>
<feature type="domain" description="DSBA-like thioredoxin" evidence="1">
    <location>
        <begin position="4"/>
        <end position="204"/>
    </location>
</feature>
<dbReference type="CDD" id="cd03024">
    <property type="entry name" value="DsbA_FrnE"/>
    <property type="match status" value="1"/>
</dbReference>
<protein>
    <submittedName>
        <fullName evidence="2">DsbA family oxidoreductase</fullName>
    </submittedName>
</protein>
<dbReference type="InterPro" id="IPR001853">
    <property type="entry name" value="DSBA-like_thioredoxin_dom"/>
</dbReference>
<dbReference type="InterPro" id="IPR036249">
    <property type="entry name" value="Thioredoxin-like_sf"/>
</dbReference>
<reference evidence="2" key="1">
    <citation type="submission" date="2020-10" db="EMBL/GenBank/DDBJ databases">
        <title>Connecting structure to function with the recovery of over 1000 high-quality activated sludge metagenome-assembled genomes encoding full-length rRNA genes using long-read sequencing.</title>
        <authorList>
            <person name="Singleton C.M."/>
            <person name="Petriglieri F."/>
            <person name="Kristensen J.M."/>
            <person name="Kirkegaard R.H."/>
            <person name="Michaelsen T.Y."/>
            <person name="Andersen M.H."/>
            <person name="Karst S.M."/>
            <person name="Dueholm M.S."/>
            <person name="Nielsen P.H."/>
            <person name="Albertsen M."/>
        </authorList>
    </citation>
    <scope>NUCLEOTIDE SEQUENCE</scope>
    <source>
        <strain evidence="2">Hirt_18-Q3-R61-65_BATAC.395</strain>
    </source>
</reference>
<proteinExistence type="predicted"/>
<dbReference type="EMBL" id="JADJUC010000021">
    <property type="protein sequence ID" value="MBK8525026.1"/>
    <property type="molecule type" value="Genomic_DNA"/>
</dbReference>